<keyword evidence="1" id="KW-0175">Coiled coil</keyword>
<protein>
    <submittedName>
        <fullName evidence="3">Uncharacterized protein</fullName>
    </submittedName>
</protein>
<evidence type="ECO:0000313" key="4">
    <source>
        <dbReference type="Proteomes" id="UP001642484"/>
    </source>
</evidence>
<feature type="coiled-coil region" evidence="1">
    <location>
        <begin position="9"/>
        <end position="36"/>
    </location>
</feature>
<dbReference type="Proteomes" id="UP001642484">
    <property type="component" value="Unassembled WGS sequence"/>
</dbReference>
<feature type="region of interest" description="Disordered" evidence="2">
    <location>
        <begin position="167"/>
        <end position="216"/>
    </location>
</feature>
<evidence type="ECO:0000313" key="3">
    <source>
        <dbReference type="EMBL" id="CAK9065586.1"/>
    </source>
</evidence>
<accession>A0ABP0NQ30</accession>
<reference evidence="3 4" key="1">
    <citation type="submission" date="2024-02" db="EMBL/GenBank/DDBJ databases">
        <authorList>
            <person name="Chen Y."/>
            <person name="Shah S."/>
            <person name="Dougan E. K."/>
            <person name="Thang M."/>
            <person name="Chan C."/>
        </authorList>
    </citation>
    <scope>NUCLEOTIDE SEQUENCE [LARGE SCALE GENOMIC DNA]</scope>
</reference>
<comment type="caution">
    <text evidence="3">The sequence shown here is derived from an EMBL/GenBank/DDBJ whole genome shotgun (WGS) entry which is preliminary data.</text>
</comment>
<evidence type="ECO:0000256" key="1">
    <source>
        <dbReference type="SAM" id="Coils"/>
    </source>
</evidence>
<feature type="region of interest" description="Disordered" evidence="2">
    <location>
        <begin position="107"/>
        <end position="139"/>
    </location>
</feature>
<evidence type="ECO:0000256" key="2">
    <source>
        <dbReference type="SAM" id="MobiDB-lite"/>
    </source>
</evidence>
<name>A0ABP0NQ30_9DINO</name>
<organism evidence="3 4">
    <name type="scientific">Durusdinium trenchii</name>
    <dbReference type="NCBI Taxonomy" id="1381693"/>
    <lineage>
        <taxon>Eukaryota</taxon>
        <taxon>Sar</taxon>
        <taxon>Alveolata</taxon>
        <taxon>Dinophyceae</taxon>
        <taxon>Suessiales</taxon>
        <taxon>Symbiodiniaceae</taxon>
        <taxon>Durusdinium</taxon>
    </lineage>
</organism>
<proteinExistence type="predicted"/>
<keyword evidence="4" id="KW-1185">Reference proteome</keyword>
<feature type="compositionally biased region" description="Pro residues" evidence="2">
    <location>
        <begin position="172"/>
        <end position="181"/>
    </location>
</feature>
<dbReference type="EMBL" id="CAXAMN010022028">
    <property type="protein sequence ID" value="CAK9065586.1"/>
    <property type="molecule type" value="Genomic_DNA"/>
</dbReference>
<sequence length="266" mass="31098">MVVAAIFLAWWLRRRLRDLENRLVILENELEVVKHNRISAGEERVWSMQVDYTQRIHRAWVFRGGFVEDHSIRDGLEWETLKFLEKINRRHEGLHLKVQWDVMNRRRQEQGESRIPNRFSLDDPGPARGDQNDPDDTRMLSGETATVELDSGEVVDIPIEYLEIAREVVQAPDPPPEPEPSPGDEDEDMESTTTPEPGRTHPDAWQPEPIEIPESKFSFYNRPYNRADLKARQELAKIEAMMPAVSMTPSLPLDYQCRRRPRNRAR</sequence>
<gene>
    <name evidence="3" type="ORF">CCMP2556_LOCUS32236</name>
</gene>